<dbReference type="GO" id="GO:0003700">
    <property type="term" value="F:DNA-binding transcription factor activity"/>
    <property type="evidence" value="ECO:0007669"/>
    <property type="project" value="InterPro"/>
</dbReference>
<dbReference type="PANTHER" id="PTHR40055:SF1">
    <property type="entry name" value="TRANSCRIPTIONAL REGULATOR YGIV-RELATED"/>
    <property type="match status" value="1"/>
</dbReference>
<dbReference type="Pfam" id="PF06445">
    <property type="entry name" value="GyrI-like"/>
    <property type="match status" value="1"/>
</dbReference>
<keyword evidence="3" id="KW-0804">Transcription</keyword>
<dbReference type="Gene3D" id="1.10.10.60">
    <property type="entry name" value="Homeodomain-like"/>
    <property type="match status" value="1"/>
</dbReference>
<organism evidence="5 6">
    <name type="scientific">Malaciobacter mytili LMG 24559</name>
    <dbReference type="NCBI Taxonomy" id="1032238"/>
    <lineage>
        <taxon>Bacteria</taxon>
        <taxon>Pseudomonadati</taxon>
        <taxon>Campylobacterota</taxon>
        <taxon>Epsilonproteobacteria</taxon>
        <taxon>Campylobacterales</taxon>
        <taxon>Arcobacteraceae</taxon>
        <taxon>Malaciobacter</taxon>
    </lineage>
</organism>
<dbReference type="SUPFAM" id="SSF55136">
    <property type="entry name" value="Probable bacterial effector-binding domain"/>
    <property type="match status" value="1"/>
</dbReference>
<comment type="caution">
    <text evidence="5">The sequence shown here is derived from an EMBL/GenBank/DDBJ whole genome shotgun (WGS) entry which is preliminary data.</text>
</comment>
<name>A0AAX2AJZ9_9BACT</name>
<evidence type="ECO:0000259" key="4">
    <source>
        <dbReference type="PROSITE" id="PS01124"/>
    </source>
</evidence>
<dbReference type="InterPro" id="IPR018060">
    <property type="entry name" value="HTH_AraC"/>
</dbReference>
<dbReference type="PANTHER" id="PTHR40055">
    <property type="entry name" value="TRANSCRIPTIONAL REGULATOR YGIV-RELATED"/>
    <property type="match status" value="1"/>
</dbReference>
<dbReference type="RefSeq" id="WP_114843128.1">
    <property type="nucleotide sequence ID" value="NZ_CP031219.1"/>
</dbReference>
<keyword evidence="1" id="KW-0805">Transcription regulation</keyword>
<dbReference type="PROSITE" id="PS01124">
    <property type="entry name" value="HTH_ARAC_FAMILY_2"/>
    <property type="match status" value="1"/>
</dbReference>
<dbReference type="GO" id="GO:0043565">
    <property type="term" value="F:sequence-specific DNA binding"/>
    <property type="evidence" value="ECO:0007669"/>
    <property type="project" value="InterPro"/>
</dbReference>
<sequence length="277" mass="32888">MKKDTIVRHRKIANDIMHYIYKYINTNIDLEELSINLKISKYHMHRIFKEEFGQNIYKTIKSIRLQKAASLLLTNHNSTITNIAKMCGYSSQGAFIKVFKDKFNMTPKEWKRGDYKQLIKIKASYSLKAQILKIKSKKIYYIRHKGDIDSKKLVWEKLNTWVLSKDIKEYNQITLYHDNPSITPLLECQYTAAIQTQEIIEENTLPSLMSPSGIYAKFDFQGSYKEFLEFINWVYFDWLINSGYETTTEPSYVVYKKNSFLDDEDFFIASYYISIYM</sequence>
<dbReference type="SUPFAM" id="SSF46689">
    <property type="entry name" value="Homeodomain-like"/>
    <property type="match status" value="2"/>
</dbReference>
<dbReference type="AlphaFoldDB" id="A0AAX2AJZ9"/>
<protein>
    <submittedName>
        <fullName evidence="5">AraC family transcriptional regulator</fullName>
    </submittedName>
</protein>
<keyword evidence="2" id="KW-0238">DNA-binding</keyword>
<evidence type="ECO:0000313" key="5">
    <source>
        <dbReference type="EMBL" id="RXK16500.1"/>
    </source>
</evidence>
<evidence type="ECO:0000256" key="1">
    <source>
        <dbReference type="ARBA" id="ARBA00023015"/>
    </source>
</evidence>
<dbReference type="EMBL" id="NXID01000007">
    <property type="protein sequence ID" value="RXK16500.1"/>
    <property type="molecule type" value="Genomic_DNA"/>
</dbReference>
<dbReference type="Proteomes" id="UP000290092">
    <property type="component" value="Unassembled WGS sequence"/>
</dbReference>
<accession>A0AAX2AJZ9</accession>
<evidence type="ECO:0000256" key="2">
    <source>
        <dbReference type="ARBA" id="ARBA00023125"/>
    </source>
</evidence>
<dbReference type="PRINTS" id="PR00032">
    <property type="entry name" value="HTHARAC"/>
</dbReference>
<dbReference type="Pfam" id="PF12833">
    <property type="entry name" value="HTH_18"/>
    <property type="match status" value="1"/>
</dbReference>
<dbReference type="InterPro" id="IPR009057">
    <property type="entry name" value="Homeodomain-like_sf"/>
</dbReference>
<dbReference type="SMART" id="SM00342">
    <property type="entry name" value="HTH_ARAC"/>
    <property type="match status" value="1"/>
</dbReference>
<reference evidence="5 6" key="1">
    <citation type="submission" date="2017-09" db="EMBL/GenBank/DDBJ databases">
        <title>Genomics of the genus Arcobacter.</title>
        <authorList>
            <person name="Perez-Cataluna A."/>
            <person name="Figueras M.J."/>
            <person name="Salas-Masso N."/>
        </authorList>
    </citation>
    <scope>NUCLEOTIDE SEQUENCE [LARGE SCALE GENOMIC DNA]</scope>
    <source>
        <strain evidence="5 6">CECT 7386</strain>
    </source>
</reference>
<dbReference type="InterPro" id="IPR050908">
    <property type="entry name" value="SmbC-like"/>
</dbReference>
<dbReference type="SMART" id="SM00871">
    <property type="entry name" value="AraC_E_bind"/>
    <property type="match status" value="1"/>
</dbReference>
<keyword evidence="6" id="KW-1185">Reference proteome</keyword>
<feature type="domain" description="HTH araC/xylS-type" evidence="4">
    <location>
        <begin position="14"/>
        <end position="113"/>
    </location>
</feature>
<dbReference type="Gene3D" id="3.20.80.10">
    <property type="entry name" value="Regulatory factor, effector binding domain"/>
    <property type="match status" value="1"/>
</dbReference>
<dbReference type="InterPro" id="IPR010499">
    <property type="entry name" value="AraC_E-bd"/>
</dbReference>
<evidence type="ECO:0000313" key="6">
    <source>
        <dbReference type="Proteomes" id="UP000290092"/>
    </source>
</evidence>
<evidence type="ECO:0000256" key="3">
    <source>
        <dbReference type="ARBA" id="ARBA00023163"/>
    </source>
</evidence>
<gene>
    <name evidence="5" type="ORF">CP985_03135</name>
</gene>
<dbReference type="InterPro" id="IPR020449">
    <property type="entry name" value="Tscrpt_reg_AraC-type_HTH"/>
</dbReference>
<dbReference type="InterPro" id="IPR011256">
    <property type="entry name" value="Reg_factor_effector_dom_sf"/>
</dbReference>
<dbReference type="InterPro" id="IPR029442">
    <property type="entry name" value="GyrI-like"/>
</dbReference>
<proteinExistence type="predicted"/>